<keyword evidence="3" id="KW-1185">Reference proteome</keyword>
<proteinExistence type="predicted"/>
<feature type="domain" description="Zinc finger CGNR" evidence="1">
    <location>
        <begin position="148"/>
        <end position="191"/>
    </location>
</feature>
<name>A0A1I5PUR6_9BACI</name>
<accession>A0A1I5PUR6</accession>
<dbReference type="Gene3D" id="1.10.3300.10">
    <property type="entry name" value="Jann2411-like domain"/>
    <property type="match status" value="1"/>
</dbReference>
<evidence type="ECO:0000313" key="2">
    <source>
        <dbReference type="EMBL" id="SFP37600.1"/>
    </source>
</evidence>
<dbReference type="InterPro" id="IPR010852">
    <property type="entry name" value="ABATE"/>
</dbReference>
<dbReference type="STRING" id="1884432.SAMN05518683_104231"/>
<dbReference type="Proteomes" id="UP000198892">
    <property type="component" value="Unassembled WGS sequence"/>
</dbReference>
<dbReference type="EMBL" id="FOXD01000004">
    <property type="protein sequence ID" value="SFP37600.1"/>
    <property type="molecule type" value="Genomic_DNA"/>
</dbReference>
<evidence type="ECO:0000259" key="1">
    <source>
        <dbReference type="Pfam" id="PF11706"/>
    </source>
</evidence>
<dbReference type="Pfam" id="PF07336">
    <property type="entry name" value="ABATE"/>
    <property type="match status" value="1"/>
</dbReference>
<sequence length="196" mass="22581">MNNSLFVLGGAAWINLVNTTYISHKQEIDILADVSRTFQWLEENNLLRESDAPVLEKEERMDSLINELHSLRTLCKKILSDVEQKEEISPDAAGQLNKLVKRLNVRLTMDAGNEKLKLVPEGLTVEDHVLYQIADSIIHTLDSTLISRIRKCEHEECVLHFVDTSKSGKRRWCSMEWCGNRKKAAEFYAKKKKKQD</sequence>
<protein>
    <submittedName>
        <fullName evidence="2">Conserved protein containing a Zn-ribbon-like motif, possibly RNA-binding</fullName>
    </submittedName>
</protein>
<dbReference type="PANTHER" id="PTHR35525:SF3">
    <property type="entry name" value="BLL6575 PROTEIN"/>
    <property type="match status" value="1"/>
</dbReference>
<dbReference type="RefSeq" id="WP_093335886.1">
    <property type="nucleotide sequence ID" value="NZ_FOXD01000004.1"/>
</dbReference>
<dbReference type="AlphaFoldDB" id="A0A1I5PUR6"/>
<evidence type="ECO:0000313" key="3">
    <source>
        <dbReference type="Proteomes" id="UP000198892"/>
    </source>
</evidence>
<dbReference type="PANTHER" id="PTHR35525">
    <property type="entry name" value="BLL6575 PROTEIN"/>
    <property type="match status" value="1"/>
</dbReference>
<dbReference type="InterPro" id="IPR021005">
    <property type="entry name" value="Znf_CGNR"/>
</dbReference>
<dbReference type="Pfam" id="PF11706">
    <property type="entry name" value="zf-CGNR"/>
    <property type="match status" value="1"/>
</dbReference>
<dbReference type="SUPFAM" id="SSF160904">
    <property type="entry name" value="Jann2411-like"/>
    <property type="match status" value="1"/>
</dbReference>
<organism evidence="2 3">
    <name type="scientific">Salibacterium halotolerans</name>
    <dbReference type="NCBI Taxonomy" id="1884432"/>
    <lineage>
        <taxon>Bacteria</taxon>
        <taxon>Bacillati</taxon>
        <taxon>Bacillota</taxon>
        <taxon>Bacilli</taxon>
        <taxon>Bacillales</taxon>
        <taxon>Bacillaceae</taxon>
    </lineage>
</organism>
<dbReference type="OrthoDB" id="123307at2"/>
<reference evidence="3" key="1">
    <citation type="submission" date="2016-10" db="EMBL/GenBank/DDBJ databases">
        <authorList>
            <person name="Varghese N."/>
            <person name="Submissions S."/>
        </authorList>
    </citation>
    <scope>NUCLEOTIDE SEQUENCE [LARGE SCALE GENOMIC DNA]</scope>
    <source>
        <strain evidence="3">S7</strain>
    </source>
</reference>
<dbReference type="InterPro" id="IPR023286">
    <property type="entry name" value="ABATE_dom_sf"/>
</dbReference>
<gene>
    <name evidence="2" type="ORF">SAMN05518683_104231</name>
</gene>